<keyword evidence="1" id="KW-0732">Signal</keyword>
<evidence type="ECO:0000256" key="1">
    <source>
        <dbReference type="SAM" id="SignalP"/>
    </source>
</evidence>
<organism evidence="2 3">
    <name type="scientific">Paracoccus alcaliphilus</name>
    <dbReference type="NCBI Taxonomy" id="34002"/>
    <lineage>
        <taxon>Bacteria</taxon>
        <taxon>Pseudomonadati</taxon>
        <taxon>Pseudomonadota</taxon>
        <taxon>Alphaproteobacteria</taxon>
        <taxon>Rhodobacterales</taxon>
        <taxon>Paracoccaceae</taxon>
        <taxon>Paracoccus</taxon>
    </lineage>
</organism>
<evidence type="ECO:0000313" key="3">
    <source>
        <dbReference type="Proteomes" id="UP000199054"/>
    </source>
</evidence>
<dbReference type="EMBL" id="FODE01000024">
    <property type="protein sequence ID" value="SEN95822.1"/>
    <property type="molecule type" value="Genomic_DNA"/>
</dbReference>
<feature type="chain" id="PRO_5011709075" evidence="1">
    <location>
        <begin position="22"/>
        <end position="60"/>
    </location>
</feature>
<evidence type="ECO:0000313" key="2">
    <source>
        <dbReference type="EMBL" id="SEN95822.1"/>
    </source>
</evidence>
<dbReference type="Proteomes" id="UP000199054">
    <property type="component" value="Unassembled WGS sequence"/>
</dbReference>
<feature type="signal peptide" evidence="1">
    <location>
        <begin position="1"/>
        <end position="21"/>
    </location>
</feature>
<dbReference type="RefSeq" id="WP_090614239.1">
    <property type="nucleotide sequence ID" value="NZ_CP067126.1"/>
</dbReference>
<name>A0A1H8KSE4_9RHOB</name>
<dbReference type="AlphaFoldDB" id="A0A1H8KSE4"/>
<sequence length="60" mass="6407">MRSRLATLLASSALLAAPAMSGGFGDYAHETLEVLVFDHPGRFTGSTVFPEARWSGCRPP</sequence>
<keyword evidence="3" id="KW-1185">Reference proteome</keyword>
<gene>
    <name evidence="2" type="ORF">SAMN04489859_102434</name>
</gene>
<proteinExistence type="predicted"/>
<accession>A0A1H8KSE4</accession>
<protein>
    <submittedName>
        <fullName evidence="2">Uncharacterized protein</fullName>
    </submittedName>
</protein>
<reference evidence="2 3" key="1">
    <citation type="submission" date="2016-10" db="EMBL/GenBank/DDBJ databases">
        <authorList>
            <person name="de Groot N.N."/>
        </authorList>
    </citation>
    <scope>NUCLEOTIDE SEQUENCE [LARGE SCALE GENOMIC DNA]</scope>
    <source>
        <strain evidence="2 3">DSM 8512</strain>
    </source>
</reference>